<evidence type="ECO:0000259" key="6">
    <source>
        <dbReference type="SMART" id="SM00872"/>
    </source>
</evidence>
<feature type="compositionally biased region" description="Low complexity" evidence="5">
    <location>
        <begin position="470"/>
        <end position="486"/>
    </location>
</feature>
<dbReference type="Pfam" id="PF09261">
    <property type="entry name" value="Alpha-mann_mid"/>
    <property type="match status" value="1"/>
</dbReference>
<dbReference type="FunFam" id="3.20.110.10:FF:000002">
    <property type="entry name" value="alpha-mannosidase 2C1 isoform X1"/>
    <property type="match status" value="1"/>
</dbReference>
<dbReference type="InterPro" id="IPR027291">
    <property type="entry name" value="Glyco_hydro_38_N_sf"/>
</dbReference>
<evidence type="ECO:0000256" key="5">
    <source>
        <dbReference type="SAM" id="MobiDB-lite"/>
    </source>
</evidence>
<evidence type="ECO:0000256" key="2">
    <source>
        <dbReference type="ARBA" id="ARBA00022723"/>
    </source>
</evidence>
<dbReference type="InterPro" id="IPR054723">
    <property type="entry name" value="Ams1-like_N"/>
</dbReference>
<dbReference type="SUPFAM" id="SSF74650">
    <property type="entry name" value="Galactose mutarotase-like"/>
    <property type="match status" value="1"/>
</dbReference>
<keyword evidence="3 7" id="KW-0378">Hydrolase</keyword>
<dbReference type="InterPro" id="IPR000602">
    <property type="entry name" value="Glyco_hydro_38_N"/>
</dbReference>
<organism evidence="7 8">
    <name type="scientific">Promicromonospora soli</name>
    <dbReference type="NCBI Taxonomy" id="2035533"/>
    <lineage>
        <taxon>Bacteria</taxon>
        <taxon>Bacillati</taxon>
        <taxon>Actinomycetota</taxon>
        <taxon>Actinomycetes</taxon>
        <taxon>Micrococcales</taxon>
        <taxon>Promicromonosporaceae</taxon>
        <taxon>Promicromonospora</taxon>
    </lineage>
</organism>
<dbReference type="Pfam" id="PF01074">
    <property type="entry name" value="Glyco_hydro_38N"/>
    <property type="match status" value="1"/>
</dbReference>
<dbReference type="GO" id="GO:0046872">
    <property type="term" value="F:metal ion binding"/>
    <property type="evidence" value="ECO:0007669"/>
    <property type="project" value="UniProtKB-KW"/>
</dbReference>
<reference evidence="7" key="2">
    <citation type="submission" date="2020-09" db="EMBL/GenBank/DDBJ databases">
        <authorList>
            <person name="Sun Q."/>
            <person name="Zhou Y."/>
        </authorList>
    </citation>
    <scope>NUCLEOTIDE SEQUENCE</scope>
    <source>
        <strain evidence="7">CGMCC 4.7398</strain>
    </source>
</reference>
<dbReference type="CDD" id="cd10789">
    <property type="entry name" value="GH38N_AMII_ER_cytosolic"/>
    <property type="match status" value="1"/>
</dbReference>
<dbReference type="InterPro" id="IPR011013">
    <property type="entry name" value="Gal_mutarotase_sf_dom"/>
</dbReference>
<dbReference type="Gene3D" id="2.70.98.30">
    <property type="entry name" value="Golgi alpha-mannosidase II, domain 4"/>
    <property type="match status" value="1"/>
</dbReference>
<dbReference type="Gene3D" id="3.20.110.10">
    <property type="entry name" value="Glycoside hydrolase 38, N terminal domain"/>
    <property type="match status" value="1"/>
</dbReference>
<dbReference type="GO" id="GO:0006013">
    <property type="term" value="P:mannose metabolic process"/>
    <property type="evidence" value="ECO:0007669"/>
    <property type="project" value="InterPro"/>
</dbReference>
<dbReference type="Pfam" id="PF17677">
    <property type="entry name" value="Glyco_hydro38C2"/>
    <property type="match status" value="1"/>
</dbReference>
<dbReference type="InterPro" id="IPR028995">
    <property type="entry name" value="Glyco_hydro_57/38_cen_sf"/>
</dbReference>
<dbReference type="Gene3D" id="1.20.1270.50">
    <property type="entry name" value="Glycoside hydrolase family 38, central domain"/>
    <property type="match status" value="1"/>
</dbReference>
<dbReference type="Pfam" id="PF07748">
    <property type="entry name" value="Glyco_hydro_38C"/>
    <property type="match status" value="1"/>
</dbReference>
<comment type="caution">
    <text evidence="7">The sequence shown here is derived from an EMBL/GenBank/DDBJ whole genome shotgun (WGS) entry which is preliminary data.</text>
</comment>
<accession>A0A919G5W1</accession>
<dbReference type="SUPFAM" id="SSF88688">
    <property type="entry name" value="Families 57/38 glycoside transferase middle domain"/>
    <property type="match status" value="1"/>
</dbReference>
<dbReference type="GO" id="GO:0030246">
    <property type="term" value="F:carbohydrate binding"/>
    <property type="evidence" value="ECO:0007669"/>
    <property type="project" value="InterPro"/>
</dbReference>
<dbReference type="GO" id="GO:0004559">
    <property type="term" value="F:alpha-mannosidase activity"/>
    <property type="evidence" value="ECO:0007669"/>
    <property type="project" value="InterPro"/>
</dbReference>
<dbReference type="SMART" id="SM00872">
    <property type="entry name" value="Alpha-mann_mid"/>
    <property type="match status" value="1"/>
</dbReference>
<dbReference type="GO" id="GO:0009313">
    <property type="term" value="P:oligosaccharide catabolic process"/>
    <property type="evidence" value="ECO:0007669"/>
    <property type="project" value="TreeGrafter"/>
</dbReference>
<gene>
    <name evidence="7" type="ORF">GCM10017772_43080</name>
</gene>
<reference evidence="7" key="1">
    <citation type="journal article" date="2014" name="Int. J. Syst. Evol. Microbiol.">
        <title>Complete genome sequence of Corynebacterium casei LMG S-19264T (=DSM 44701T), isolated from a smear-ripened cheese.</title>
        <authorList>
            <consortium name="US DOE Joint Genome Institute (JGI-PGF)"/>
            <person name="Walter F."/>
            <person name="Albersmeier A."/>
            <person name="Kalinowski J."/>
            <person name="Ruckert C."/>
        </authorList>
    </citation>
    <scope>NUCLEOTIDE SEQUENCE</scope>
    <source>
        <strain evidence="7">CGMCC 4.7398</strain>
    </source>
</reference>
<dbReference type="InterPro" id="IPR037094">
    <property type="entry name" value="Glyco_hydro_38_cen_sf"/>
</dbReference>
<dbReference type="InterPro" id="IPR041147">
    <property type="entry name" value="GH38_C"/>
</dbReference>
<dbReference type="FunFam" id="1.20.1270.50:FF:000004">
    <property type="entry name" value="alpha-mannosidase 2C1 isoform X1"/>
    <property type="match status" value="1"/>
</dbReference>
<protein>
    <submittedName>
        <fullName evidence="7">Glycosyl hydrolase</fullName>
    </submittedName>
</protein>
<evidence type="ECO:0000256" key="4">
    <source>
        <dbReference type="ARBA" id="ARBA00023295"/>
    </source>
</evidence>
<evidence type="ECO:0000256" key="3">
    <source>
        <dbReference type="ARBA" id="ARBA00022801"/>
    </source>
</evidence>
<dbReference type="AlphaFoldDB" id="A0A919G5W1"/>
<dbReference type="Proteomes" id="UP000627369">
    <property type="component" value="Unassembled WGS sequence"/>
</dbReference>
<keyword evidence="2" id="KW-0479">Metal-binding</keyword>
<evidence type="ECO:0000313" key="8">
    <source>
        <dbReference type="Proteomes" id="UP000627369"/>
    </source>
</evidence>
<dbReference type="RefSeq" id="WP_189671353.1">
    <property type="nucleotide sequence ID" value="NZ_BNAS01000008.1"/>
</dbReference>
<dbReference type="EMBL" id="BNAS01000008">
    <property type="protein sequence ID" value="GHH78832.1"/>
    <property type="molecule type" value="Genomic_DNA"/>
</dbReference>
<feature type="region of interest" description="Disordered" evidence="5">
    <location>
        <begin position="469"/>
        <end position="519"/>
    </location>
</feature>
<feature type="domain" description="Glycoside hydrolase family 38 central" evidence="6">
    <location>
        <begin position="550"/>
        <end position="628"/>
    </location>
</feature>
<name>A0A919G5W1_9MICO</name>
<dbReference type="SUPFAM" id="SSF88713">
    <property type="entry name" value="Glycoside hydrolase/deacetylase"/>
    <property type="match status" value="1"/>
</dbReference>
<sequence>MALEPDDVTLGRLRRFVDERLTPALDTDRLPMRALGWSRPGEPPAVSEALALSGDDLVEVVLGQSWGEPWSTTWLSLSADIPVAWAGEEDQVDVVVDLGFTRDTPGFQAEGTARDTAGRALKGISPRNRHVPLSLLLERDPVAAGRWSAGEAPFPVRLWVEAAANPVLDPEFVFAPTELGDPATLPARHQYRWGEFVVRRRHPQAWALLRDLSVLSEQRETLPASDLRRGRILRAVARALDLVQISSPAAVRSTALEAREALAPVLSEPAAQAGHHVVAVGHAHIDSAWLWPFRETRRKVVRTYANALALLREYPETTFATSSAQHLAWVKEAEPELFERIVAAAREGRFVPVGGMWVESDTMLPGGESMVRQLVEGVSWMETELGVRCRGVWLPDSFGYSAALPQIARAAGMRWLLTQKLSWNDTNRMPHHTFWWEGIDGSQVLTHFPPVDNYNSDLAPRQLAHAEANVADSDPVSASVSLAPSGWGDGGGGPTREHAESARRLSGLAGTPAVSWGTPEDFFTDVERRAAETSEEGAPLGRWSGEMPLELHRGIFTSQHRTKEGNRRCESLLHEAELWSAVASLRCGVSYPREELRELWRVVLLHQFHDVLPGTSIAWVYHEVERAHARVIERCEELVSHALRTLAGSSDGQGTDLRVNSGPVVLNGVAPFSAGAVQEARPARAVRSRDLWVLEDSSVRVEVDARGHVVALVDRSSGRDAIGPAGPGNVASLHRDLPNRWDAWDIDAHHDRVVRDFPEARVRAQDHMVIIERDLAQARLVQRLELDRGALRVTTEVDWHAQEELLTLSWPWDLRADDIAAETQFGHVRRPMHRNTTWQSARFVDAAHRWVHVGEPGFGVAIANHVTHGYDAARTTRPDGGTTTRLRVHLLRGPRYPDPRADEGRHEFVHLLRPGATVADAIGDGLALALPLRAVSGPADPALFVPLVRIEGEGIVVDTVKLAEDGSGELVVRLHEAWGTRATGRIEVDIPGLTLMSTDLHERPLAPGDSDGSLHFLPDDAPGAERSGANMMLRPFGILTLRACKSRGEAVR</sequence>
<dbReference type="Pfam" id="PF22907">
    <property type="entry name" value="Ams1-like_1st"/>
    <property type="match status" value="1"/>
</dbReference>
<keyword evidence="4" id="KW-0326">Glycosidase</keyword>
<dbReference type="PANTHER" id="PTHR46017">
    <property type="entry name" value="ALPHA-MANNOSIDASE 2C1"/>
    <property type="match status" value="1"/>
</dbReference>
<proteinExistence type="inferred from homology"/>
<evidence type="ECO:0000256" key="1">
    <source>
        <dbReference type="ARBA" id="ARBA00009792"/>
    </source>
</evidence>
<dbReference type="PANTHER" id="PTHR46017:SF1">
    <property type="entry name" value="ALPHA-MANNOSIDASE 2C1"/>
    <property type="match status" value="1"/>
</dbReference>
<evidence type="ECO:0000313" key="7">
    <source>
        <dbReference type="EMBL" id="GHH78832.1"/>
    </source>
</evidence>
<comment type="similarity">
    <text evidence="1">Belongs to the glycosyl hydrolase 38 family.</text>
</comment>
<dbReference type="InterPro" id="IPR011330">
    <property type="entry name" value="Glyco_hydro/deAcase_b/a-brl"/>
</dbReference>
<dbReference type="InterPro" id="IPR015341">
    <property type="entry name" value="Glyco_hydro_38_cen"/>
</dbReference>
<dbReference type="InterPro" id="IPR011682">
    <property type="entry name" value="Glyco_hydro_38_C"/>
</dbReference>
<keyword evidence="8" id="KW-1185">Reference proteome</keyword>